<sequence length="123" mass="14548">MLRRLSNLFICRAHQHHMLRSLVVCTTRPTKVEKTIIVHVRRTRWGGPKHTRYPATQQQSRKRDAMFVVRDVRQVMAKVEGMMRWRIVTDDGIHGLSAILDERESREGVDVVLQVLHQWQSKR</sequence>
<protein>
    <submittedName>
        <fullName evidence="1">Uncharacterized protein</fullName>
    </submittedName>
</protein>
<accession>A0A9P7UZD8</accession>
<gene>
    <name evidence="1" type="ORF">E1B28_004836</name>
</gene>
<evidence type="ECO:0000313" key="1">
    <source>
        <dbReference type="EMBL" id="KAG7097494.1"/>
    </source>
</evidence>
<comment type="caution">
    <text evidence="1">The sequence shown here is derived from an EMBL/GenBank/DDBJ whole genome shotgun (WGS) entry which is preliminary data.</text>
</comment>
<dbReference type="KEGG" id="more:E1B28_004836"/>
<proteinExistence type="predicted"/>
<dbReference type="RefSeq" id="XP_043013964.1">
    <property type="nucleotide sequence ID" value="XM_043160735.1"/>
</dbReference>
<organism evidence="1 2">
    <name type="scientific">Marasmius oreades</name>
    <name type="common">fairy-ring Marasmius</name>
    <dbReference type="NCBI Taxonomy" id="181124"/>
    <lineage>
        <taxon>Eukaryota</taxon>
        <taxon>Fungi</taxon>
        <taxon>Dikarya</taxon>
        <taxon>Basidiomycota</taxon>
        <taxon>Agaricomycotina</taxon>
        <taxon>Agaricomycetes</taxon>
        <taxon>Agaricomycetidae</taxon>
        <taxon>Agaricales</taxon>
        <taxon>Marasmiineae</taxon>
        <taxon>Marasmiaceae</taxon>
        <taxon>Marasmius</taxon>
    </lineage>
</organism>
<dbReference type="GeneID" id="66073912"/>
<dbReference type="EMBL" id="CM032182">
    <property type="protein sequence ID" value="KAG7097494.1"/>
    <property type="molecule type" value="Genomic_DNA"/>
</dbReference>
<keyword evidence="2" id="KW-1185">Reference proteome</keyword>
<dbReference type="Proteomes" id="UP001049176">
    <property type="component" value="Chromosome 2"/>
</dbReference>
<reference evidence="1" key="1">
    <citation type="journal article" date="2021" name="Genome Biol. Evol.">
        <title>The assembled and annotated genome of the fairy-ring fungus Marasmius oreades.</title>
        <authorList>
            <person name="Hiltunen M."/>
            <person name="Ament-Velasquez S.L."/>
            <person name="Johannesson H."/>
        </authorList>
    </citation>
    <scope>NUCLEOTIDE SEQUENCE</scope>
    <source>
        <strain evidence="1">03SP1</strain>
    </source>
</reference>
<name>A0A9P7UZD8_9AGAR</name>
<dbReference type="AlphaFoldDB" id="A0A9P7UZD8"/>
<evidence type="ECO:0000313" key="2">
    <source>
        <dbReference type="Proteomes" id="UP001049176"/>
    </source>
</evidence>